<feature type="compositionally biased region" description="Acidic residues" evidence="7">
    <location>
        <begin position="143"/>
        <end position="154"/>
    </location>
</feature>
<dbReference type="InterPro" id="IPR000756">
    <property type="entry name" value="Diacylglycerol_kin_accessory"/>
</dbReference>
<dbReference type="InterPro" id="IPR016064">
    <property type="entry name" value="NAD/diacylglycerol_kinase_sf"/>
</dbReference>
<evidence type="ECO:0000256" key="5">
    <source>
        <dbReference type="ARBA" id="ARBA00022840"/>
    </source>
</evidence>
<proteinExistence type="inferred from homology"/>
<evidence type="ECO:0000313" key="10">
    <source>
        <dbReference type="EMBL" id="PFH37968.1"/>
    </source>
</evidence>
<sequence>MDDSRANPGRPASPSPLSRALSLSSLSVLLFLVSFSSSTSFSALPPPRVSVSSVDSAPAVSAAQRLLLNASASVSPSFAPSVFLFAAAAKAKPDASDRAGRRPPLALRRGGGESFGAKLPPLSAAAALTDAEQSTLASLGDFGSDDGGGDDAEEGHELEGRVNDGGSSEAGEEADARVGVAELVNAVAEDYEAHAEPAVSHASLPAAPRLRRAGEAAETLRADAKAVAASWPCKAGTRFVFLFVNGTSGGGSGANWLREADANGRYARDFADICSRVLIYDLGKSCKDGFLVLKQVVETKRTLTGTPMPKKTSALVRVIAVGGDGTVMWVNQEALNAQVPLEWMAIGTVGFGTGNDFAQSYGWTGRHLTKADIYKGDTLKTLVTEWQKASVTLHDMWKVNITTAEGGYFERIDRKTRQMVKVLDETTGEPARHFESLLNLYLGFGFESMVGLEFDRLRSTSRFRNRIMYGVAFLKFLNRPWTKISHQVESVYAIENGEKRILFTTNPTKYPDALQLEDCISLTLLNNRSIIGGVALWRRTQKVGVLPPASDTPANRAAYENMKDRLVKANQSMGDGKIELLSFHDRFALMRSVLVDHNAARRLAQHRGPFSVTFYAPEKAGSVGFQVDGEFRQATRVESATVEYIRSFNVLNNEAAAPRK</sequence>
<dbReference type="VEuPathDB" id="ToxoDB:BESB_003090"/>
<reference evidence="10 11" key="1">
    <citation type="submission" date="2017-09" db="EMBL/GenBank/DDBJ databases">
        <title>Genome sequencing of Besnoitia besnoiti strain Bb-Ger1.</title>
        <authorList>
            <person name="Schares G."/>
            <person name="Venepally P."/>
            <person name="Lorenzi H.A."/>
        </authorList>
    </citation>
    <scope>NUCLEOTIDE SEQUENCE [LARGE SCALE GENOMIC DNA]</scope>
    <source>
        <strain evidence="10 11">Bb-Ger1</strain>
    </source>
</reference>
<protein>
    <recommendedName>
        <fullName evidence="6">Diacylglycerol kinase</fullName>
        <shortName evidence="6">DAG kinase</shortName>
        <ecNumber evidence="6">2.7.1.107</ecNumber>
    </recommendedName>
</protein>
<dbReference type="InterPro" id="IPR001206">
    <property type="entry name" value="Diacylglycerol_kinase_cat_dom"/>
</dbReference>
<feature type="region of interest" description="Disordered" evidence="7">
    <location>
        <begin position="137"/>
        <end position="175"/>
    </location>
</feature>
<feature type="signal peptide" evidence="8">
    <location>
        <begin position="1"/>
        <end position="38"/>
    </location>
</feature>
<evidence type="ECO:0000259" key="9">
    <source>
        <dbReference type="PROSITE" id="PS50146"/>
    </source>
</evidence>
<dbReference type="InterPro" id="IPR017438">
    <property type="entry name" value="ATP-NAD_kinase_N"/>
</dbReference>
<dbReference type="GO" id="GO:0016020">
    <property type="term" value="C:membrane"/>
    <property type="evidence" value="ECO:0007669"/>
    <property type="project" value="TreeGrafter"/>
</dbReference>
<dbReference type="EMBL" id="NWUJ01000001">
    <property type="protein sequence ID" value="PFH37968.1"/>
    <property type="molecule type" value="Genomic_DNA"/>
</dbReference>
<dbReference type="AlphaFoldDB" id="A0A2A9MHF4"/>
<feature type="region of interest" description="Disordered" evidence="7">
    <location>
        <begin position="94"/>
        <end position="113"/>
    </location>
</feature>
<dbReference type="SMART" id="SM00045">
    <property type="entry name" value="DAGKa"/>
    <property type="match status" value="1"/>
</dbReference>
<dbReference type="Pfam" id="PF00609">
    <property type="entry name" value="DAGK_acc"/>
    <property type="match status" value="1"/>
</dbReference>
<dbReference type="SMART" id="SM00046">
    <property type="entry name" value="DAGKc"/>
    <property type="match status" value="1"/>
</dbReference>
<evidence type="ECO:0000256" key="8">
    <source>
        <dbReference type="SAM" id="SignalP"/>
    </source>
</evidence>
<gene>
    <name evidence="10" type="ORF">BESB_003090</name>
</gene>
<dbReference type="GO" id="GO:0007200">
    <property type="term" value="P:phospholipase C-activating G protein-coupled receptor signaling pathway"/>
    <property type="evidence" value="ECO:0007669"/>
    <property type="project" value="InterPro"/>
</dbReference>
<dbReference type="STRING" id="94643.A0A2A9MHF4"/>
<comment type="caution">
    <text evidence="10">The sequence shown here is derived from an EMBL/GenBank/DDBJ whole genome shotgun (WGS) entry which is preliminary data.</text>
</comment>
<evidence type="ECO:0000256" key="3">
    <source>
        <dbReference type="ARBA" id="ARBA00022741"/>
    </source>
</evidence>
<evidence type="ECO:0000256" key="2">
    <source>
        <dbReference type="ARBA" id="ARBA00022679"/>
    </source>
</evidence>
<organism evidence="10 11">
    <name type="scientific">Besnoitia besnoiti</name>
    <name type="common">Apicomplexan protozoan</name>
    <dbReference type="NCBI Taxonomy" id="94643"/>
    <lineage>
        <taxon>Eukaryota</taxon>
        <taxon>Sar</taxon>
        <taxon>Alveolata</taxon>
        <taxon>Apicomplexa</taxon>
        <taxon>Conoidasida</taxon>
        <taxon>Coccidia</taxon>
        <taxon>Eucoccidiorida</taxon>
        <taxon>Eimeriorina</taxon>
        <taxon>Sarcocystidae</taxon>
        <taxon>Besnoitia</taxon>
    </lineage>
</organism>
<evidence type="ECO:0000256" key="6">
    <source>
        <dbReference type="RuleBase" id="RU361128"/>
    </source>
</evidence>
<dbReference type="InterPro" id="IPR037607">
    <property type="entry name" value="DGK"/>
</dbReference>
<feature type="chain" id="PRO_5012292681" description="Diacylglycerol kinase" evidence="8">
    <location>
        <begin position="39"/>
        <end position="660"/>
    </location>
</feature>
<comment type="catalytic activity">
    <reaction evidence="6">
        <text>a 1,2-diacyl-sn-glycerol + ATP = a 1,2-diacyl-sn-glycero-3-phosphate + ADP + H(+)</text>
        <dbReference type="Rhea" id="RHEA:10272"/>
        <dbReference type="ChEBI" id="CHEBI:15378"/>
        <dbReference type="ChEBI" id="CHEBI:17815"/>
        <dbReference type="ChEBI" id="CHEBI:30616"/>
        <dbReference type="ChEBI" id="CHEBI:58608"/>
        <dbReference type="ChEBI" id="CHEBI:456216"/>
        <dbReference type="EC" id="2.7.1.107"/>
    </reaction>
</comment>
<evidence type="ECO:0000256" key="4">
    <source>
        <dbReference type="ARBA" id="ARBA00022777"/>
    </source>
</evidence>
<dbReference type="GO" id="GO:0004143">
    <property type="term" value="F:ATP-dependent diacylglycerol kinase activity"/>
    <property type="evidence" value="ECO:0007669"/>
    <property type="project" value="UniProtKB-EC"/>
</dbReference>
<dbReference type="EC" id="2.7.1.107" evidence="6"/>
<name>A0A2A9MHF4_BESBE</name>
<dbReference type="PANTHER" id="PTHR11255">
    <property type="entry name" value="DIACYLGLYCEROL KINASE"/>
    <property type="match status" value="1"/>
</dbReference>
<comment type="similarity">
    <text evidence="1 6">Belongs to the eukaryotic diacylglycerol kinase family.</text>
</comment>
<keyword evidence="11" id="KW-1185">Reference proteome</keyword>
<keyword evidence="3 6" id="KW-0547">Nucleotide-binding</keyword>
<dbReference type="RefSeq" id="XP_029221977.1">
    <property type="nucleotide sequence ID" value="XM_029359064.1"/>
</dbReference>
<accession>A0A2A9MHF4</accession>
<keyword evidence="8" id="KW-0732">Signal</keyword>
<keyword evidence="2 6" id="KW-0808">Transferase</keyword>
<evidence type="ECO:0000256" key="1">
    <source>
        <dbReference type="ARBA" id="ARBA00009280"/>
    </source>
</evidence>
<dbReference type="Proteomes" id="UP000224006">
    <property type="component" value="Chromosome I"/>
</dbReference>
<keyword evidence="5 6" id="KW-0067">ATP-binding</keyword>
<dbReference type="Pfam" id="PF00781">
    <property type="entry name" value="DAGK_cat"/>
    <property type="match status" value="1"/>
</dbReference>
<evidence type="ECO:0000256" key="7">
    <source>
        <dbReference type="SAM" id="MobiDB-lite"/>
    </source>
</evidence>
<dbReference type="KEGG" id="bbes:BESB_003090"/>
<dbReference type="PROSITE" id="PS50146">
    <property type="entry name" value="DAGK"/>
    <property type="match status" value="1"/>
</dbReference>
<dbReference type="Gene3D" id="3.40.50.10330">
    <property type="entry name" value="Probable inorganic polyphosphate/atp-NAD kinase, domain 1"/>
    <property type="match status" value="1"/>
</dbReference>
<keyword evidence="4 6" id="KW-0418">Kinase</keyword>
<evidence type="ECO:0000313" key="11">
    <source>
        <dbReference type="Proteomes" id="UP000224006"/>
    </source>
</evidence>
<dbReference type="GO" id="GO:0005524">
    <property type="term" value="F:ATP binding"/>
    <property type="evidence" value="ECO:0007669"/>
    <property type="project" value="UniProtKB-KW"/>
</dbReference>
<feature type="domain" description="DAGKc" evidence="9">
    <location>
        <begin position="235"/>
        <end position="403"/>
    </location>
</feature>
<dbReference type="SUPFAM" id="SSF111331">
    <property type="entry name" value="NAD kinase/diacylglycerol kinase-like"/>
    <property type="match status" value="1"/>
</dbReference>
<dbReference type="PANTHER" id="PTHR11255:SF121">
    <property type="entry name" value="DIACYLGLYCEROL KINASE (ATP)"/>
    <property type="match status" value="1"/>
</dbReference>
<dbReference type="OrthoDB" id="242257at2759"/>
<dbReference type="GeneID" id="40305372"/>